<accession>A0A6J6U9X1</accession>
<evidence type="ECO:0000313" key="2">
    <source>
        <dbReference type="EMBL" id="CAB4756610.1"/>
    </source>
</evidence>
<proteinExistence type="predicted"/>
<dbReference type="EMBL" id="CAEZSF010000004">
    <property type="protein sequence ID" value="CAB4529829.1"/>
    <property type="molecule type" value="Genomic_DNA"/>
</dbReference>
<protein>
    <submittedName>
        <fullName evidence="2">Unannotated protein</fullName>
    </submittedName>
</protein>
<dbReference type="AlphaFoldDB" id="A0A6J6U9X1"/>
<evidence type="ECO:0000313" key="3">
    <source>
        <dbReference type="EMBL" id="CAB4898938.1"/>
    </source>
</evidence>
<organism evidence="2">
    <name type="scientific">freshwater metagenome</name>
    <dbReference type="NCBI Taxonomy" id="449393"/>
    <lineage>
        <taxon>unclassified sequences</taxon>
        <taxon>metagenomes</taxon>
        <taxon>ecological metagenomes</taxon>
    </lineage>
</organism>
<evidence type="ECO:0000313" key="1">
    <source>
        <dbReference type="EMBL" id="CAB4529829.1"/>
    </source>
</evidence>
<dbReference type="EMBL" id="CAFBMG010000043">
    <property type="protein sequence ID" value="CAB4898938.1"/>
    <property type="molecule type" value="Genomic_DNA"/>
</dbReference>
<dbReference type="EMBL" id="CAEZYU010000116">
    <property type="protein sequence ID" value="CAB4756610.1"/>
    <property type="molecule type" value="Genomic_DNA"/>
</dbReference>
<sequence length="87" mass="9341">MVVVLAPARDSVEAAAIPATRPSMAEVLTPPARMRVVIAAWRFLRFGRGAGLLADFGVRSASATGLLSVFTVPHPVIFKVRLLASRW</sequence>
<name>A0A6J6U9X1_9ZZZZ</name>
<reference evidence="2" key="1">
    <citation type="submission" date="2020-05" db="EMBL/GenBank/DDBJ databases">
        <authorList>
            <person name="Chiriac C."/>
            <person name="Salcher M."/>
            <person name="Ghai R."/>
            <person name="Kavagutti S V."/>
        </authorList>
    </citation>
    <scope>NUCLEOTIDE SEQUENCE</scope>
</reference>
<gene>
    <name evidence="1" type="ORF">UFOPK1358_00099</name>
    <name evidence="2" type="ORF">UFOPK2766_01955</name>
    <name evidence="3" type="ORF">UFOPK3519_00737</name>
</gene>